<dbReference type="InterPro" id="IPR036779">
    <property type="entry name" value="LysM_dom_sf"/>
</dbReference>
<dbReference type="EMBL" id="SLUN01000029">
    <property type="protein sequence ID" value="TCL61976.1"/>
    <property type="molecule type" value="Genomic_DNA"/>
</dbReference>
<protein>
    <submittedName>
        <fullName evidence="2">Murein DD-endopeptidase MepM/ murein hydrolase activator NlpD</fullName>
    </submittedName>
</protein>
<proteinExistence type="predicted"/>
<dbReference type="InterPro" id="IPR011055">
    <property type="entry name" value="Dup_hybrid_motif"/>
</dbReference>
<dbReference type="InterPro" id="IPR016047">
    <property type="entry name" value="M23ase_b-sheet_dom"/>
</dbReference>
<dbReference type="OrthoDB" id="9809488at2"/>
<dbReference type="CDD" id="cd12797">
    <property type="entry name" value="M23_peptidase"/>
    <property type="match status" value="1"/>
</dbReference>
<dbReference type="PANTHER" id="PTHR21666">
    <property type="entry name" value="PEPTIDASE-RELATED"/>
    <property type="match status" value="1"/>
</dbReference>
<dbReference type="Proteomes" id="UP000295008">
    <property type="component" value="Unassembled WGS sequence"/>
</dbReference>
<sequence length="293" mass="32888">MKRSVGPELKRMILAGILALSPIAPGWLPPSASGSIPSPAERLNIVGQELARWELLRQLPLHIVVRGETLAALSRYYFVKLRDLTAVNQILKPTLLPVGRILRIPPIRRDSGVLQTYRFANQETVAGICSRFGLDRRQFRQLNPDFVSETVHPGTAVNLPRPRPAALRRDRITRLGRPVRGSISSRYGWRWGRMHHGLDLAAPRGTPVWAVADGRVAFAGWRGSYGFFIQLQHLEMISGYGHLSCILIKPGQWVRRGQTIGRVGSTGRAYGNHLHFELEQQGRKVNPQKFLTL</sequence>
<dbReference type="Pfam" id="PF01551">
    <property type="entry name" value="Peptidase_M23"/>
    <property type="match status" value="1"/>
</dbReference>
<dbReference type="InterPro" id="IPR050570">
    <property type="entry name" value="Cell_wall_metabolism_enzyme"/>
</dbReference>
<dbReference type="SUPFAM" id="SSF54106">
    <property type="entry name" value="LysM domain"/>
    <property type="match status" value="1"/>
</dbReference>
<comment type="caution">
    <text evidence="2">The sequence shown here is derived from an EMBL/GenBank/DDBJ whole genome shotgun (WGS) entry which is preliminary data.</text>
</comment>
<dbReference type="CDD" id="cd00118">
    <property type="entry name" value="LysM"/>
    <property type="match status" value="1"/>
</dbReference>
<evidence type="ECO:0000313" key="3">
    <source>
        <dbReference type="Proteomes" id="UP000295008"/>
    </source>
</evidence>
<dbReference type="InterPro" id="IPR018392">
    <property type="entry name" value="LysM"/>
</dbReference>
<dbReference type="SMART" id="SM00257">
    <property type="entry name" value="LysM"/>
    <property type="match status" value="2"/>
</dbReference>
<organism evidence="2 3">
    <name type="scientific">Hydrogenispora ethanolica</name>
    <dbReference type="NCBI Taxonomy" id="1082276"/>
    <lineage>
        <taxon>Bacteria</taxon>
        <taxon>Bacillati</taxon>
        <taxon>Bacillota</taxon>
        <taxon>Hydrogenispora</taxon>
    </lineage>
</organism>
<dbReference type="Gene3D" id="2.70.70.10">
    <property type="entry name" value="Glucose Permease (Domain IIA)"/>
    <property type="match status" value="1"/>
</dbReference>
<evidence type="ECO:0000259" key="1">
    <source>
        <dbReference type="PROSITE" id="PS51782"/>
    </source>
</evidence>
<gene>
    <name evidence="2" type="ORF">EDC14_10295</name>
</gene>
<dbReference type="PROSITE" id="PS51782">
    <property type="entry name" value="LYSM"/>
    <property type="match status" value="1"/>
</dbReference>
<dbReference type="RefSeq" id="WP_132015970.1">
    <property type="nucleotide sequence ID" value="NZ_SLUN01000029.1"/>
</dbReference>
<feature type="domain" description="LysM" evidence="1">
    <location>
        <begin position="60"/>
        <end position="104"/>
    </location>
</feature>
<keyword evidence="2" id="KW-0378">Hydrolase</keyword>
<accession>A0A4R1R8J9</accession>
<dbReference type="AlphaFoldDB" id="A0A4R1R8J9"/>
<name>A0A4R1R8J9_HYDET</name>
<evidence type="ECO:0000313" key="2">
    <source>
        <dbReference type="EMBL" id="TCL61976.1"/>
    </source>
</evidence>
<dbReference type="PANTHER" id="PTHR21666:SF270">
    <property type="entry name" value="MUREIN HYDROLASE ACTIVATOR ENVC"/>
    <property type="match status" value="1"/>
</dbReference>
<dbReference type="Pfam" id="PF01476">
    <property type="entry name" value="LysM"/>
    <property type="match status" value="1"/>
</dbReference>
<keyword evidence="3" id="KW-1185">Reference proteome</keyword>
<dbReference type="GO" id="GO:0004222">
    <property type="term" value="F:metalloendopeptidase activity"/>
    <property type="evidence" value="ECO:0007669"/>
    <property type="project" value="TreeGrafter"/>
</dbReference>
<reference evidence="2 3" key="1">
    <citation type="submission" date="2019-03" db="EMBL/GenBank/DDBJ databases">
        <title>Genomic Encyclopedia of Type Strains, Phase IV (KMG-IV): sequencing the most valuable type-strain genomes for metagenomic binning, comparative biology and taxonomic classification.</title>
        <authorList>
            <person name="Goeker M."/>
        </authorList>
    </citation>
    <scope>NUCLEOTIDE SEQUENCE [LARGE SCALE GENOMIC DNA]</scope>
    <source>
        <strain evidence="2 3">LX-B</strain>
    </source>
</reference>
<dbReference type="Gene3D" id="3.10.350.10">
    <property type="entry name" value="LysM domain"/>
    <property type="match status" value="1"/>
</dbReference>
<dbReference type="SUPFAM" id="SSF51261">
    <property type="entry name" value="Duplicated hybrid motif"/>
    <property type="match status" value="1"/>
</dbReference>